<comment type="caution">
    <text evidence="7">The sequence shown here is derived from an EMBL/GenBank/DDBJ whole genome shotgun (WGS) entry which is preliminary data.</text>
</comment>
<dbReference type="SUPFAM" id="SSF57184">
    <property type="entry name" value="Growth factor receptor domain"/>
    <property type="match status" value="1"/>
</dbReference>
<dbReference type="FunFam" id="2.10.25.10:FF:000038">
    <property type="entry name" value="Fibrillin 2"/>
    <property type="match status" value="1"/>
</dbReference>
<keyword evidence="3" id="KW-0677">Repeat</keyword>
<evidence type="ECO:0000256" key="6">
    <source>
        <dbReference type="PROSITE-ProRule" id="PRU00076"/>
    </source>
</evidence>
<dbReference type="AlphaFoldDB" id="A0A7D9ETB8"/>
<dbReference type="OrthoDB" id="283575at2759"/>
<dbReference type="SMART" id="SM00181">
    <property type="entry name" value="EGF"/>
    <property type="match status" value="3"/>
</dbReference>
<name>A0A7D9ETB8_PARCT</name>
<dbReference type="PROSITE" id="PS01186">
    <property type="entry name" value="EGF_2"/>
    <property type="match status" value="2"/>
</dbReference>
<dbReference type="PROSITE" id="PS50026">
    <property type="entry name" value="EGF_3"/>
    <property type="match status" value="2"/>
</dbReference>
<evidence type="ECO:0000256" key="3">
    <source>
        <dbReference type="ARBA" id="ARBA00022737"/>
    </source>
</evidence>
<dbReference type="PROSITE" id="PS01187">
    <property type="entry name" value="EGF_CA"/>
    <property type="match status" value="2"/>
</dbReference>
<reference evidence="7" key="1">
    <citation type="submission" date="2020-04" db="EMBL/GenBank/DDBJ databases">
        <authorList>
            <person name="Alioto T."/>
            <person name="Alioto T."/>
            <person name="Gomez Garrido J."/>
        </authorList>
    </citation>
    <scope>NUCLEOTIDE SEQUENCE</scope>
    <source>
        <strain evidence="7">A484AB</strain>
    </source>
</reference>
<keyword evidence="4" id="KW-1015">Disulfide bond</keyword>
<keyword evidence="8" id="KW-1185">Reference proteome</keyword>
<evidence type="ECO:0000313" key="7">
    <source>
        <dbReference type="EMBL" id="CAB4017304.1"/>
    </source>
</evidence>
<protein>
    <submittedName>
        <fullName evidence="7">Fibrillin-2-like isoform X48</fullName>
    </submittedName>
</protein>
<evidence type="ECO:0000256" key="4">
    <source>
        <dbReference type="ARBA" id="ARBA00023157"/>
    </source>
</evidence>
<dbReference type="InterPro" id="IPR051586">
    <property type="entry name" value="PKC-binding_NELL"/>
</dbReference>
<dbReference type="InterPro" id="IPR000742">
    <property type="entry name" value="EGF"/>
</dbReference>
<keyword evidence="1 6" id="KW-0245">EGF-like domain</keyword>
<evidence type="ECO:0000313" key="8">
    <source>
        <dbReference type="Proteomes" id="UP001152795"/>
    </source>
</evidence>
<dbReference type="SMART" id="SM00179">
    <property type="entry name" value="EGF_CA"/>
    <property type="match status" value="3"/>
</dbReference>
<dbReference type="InterPro" id="IPR049883">
    <property type="entry name" value="NOTCH1_EGF-like"/>
</dbReference>
<dbReference type="PANTHER" id="PTHR24042:SF5">
    <property type="entry name" value="EGF-LIKE CALCIUM-BINDING DOMAIN-CONTAINING PROTEIN"/>
    <property type="match status" value="1"/>
</dbReference>
<dbReference type="GO" id="GO:0005509">
    <property type="term" value="F:calcium ion binding"/>
    <property type="evidence" value="ECO:0007669"/>
    <property type="project" value="InterPro"/>
</dbReference>
<dbReference type="FunFam" id="2.10.25.10:FF:000005">
    <property type="entry name" value="Fibrillin 2"/>
    <property type="match status" value="1"/>
</dbReference>
<organism evidence="7 8">
    <name type="scientific">Paramuricea clavata</name>
    <name type="common">Red gorgonian</name>
    <name type="synonym">Violescent sea-whip</name>
    <dbReference type="NCBI Taxonomy" id="317549"/>
    <lineage>
        <taxon>Eukaryota</taxon>
        <taxon>Metazoa</taxon>
        <taxon>Cnidaria</taxon>
        <taxon>Anthozoa</taxon>
        <taxon>Octocorallia</taxon>
        <taxon>Malacalcyonacea</taxon>
        <taxon>Plexauridae</taxon>
        <taxon>Paramuricea</taxon>
    </lineage>
</organism>
<dbReference type="PANTHER" id="PTHR24042">
    <property type="entry name" value="NEL HOMOLOG"/>
    <property type="match status" value="1"/>
</dbReference>
<accession>A0A7D9ETB8</accession>
<dbReference type="InterPro" id="IPR024731">
    <property type="entry name" value="NELL2-like_EGF"/>
</dbReference>
<evidence type="ECO:0000256" key="1">
    <source>
        <dbReference type="ARBA" id="ARBA00022536"/>
    </source>
</evidence>
<gene>
    <name evidence="7" type="ORF">PACLA_8A069750</name>
</gene>
<dbReference type="Pfam" id="PF07645">
    <property type="entry name" value="EGF_CA"/>
    <property type="match status" value="1"/>
</dbReference>
<sequence length="145" mass="15739">MICFHLTDNDECQLGTHICHQHASCQNTDGSFGCSCNEGYSGNGTTCVDINECNNDEDNKCSPFAICNNQIGTYECLCKKGFGGNGIQCDDIDECTDPTPPLRCRGLGQGCTNYPGAYRCSCISPRQQLTDDQSACVGMYESRTD</sequence>
<dbReference type="InterPro" id="IPR018097">
    <property type="entry name" value="EGF_Ca-bd_CS"/>
</dbReference>
<dbReference type="EMBL" id="CACRXK020009484">
    <property type="protein sequence ID" value="CAB4017304.1"/>
    <property type="molecule type" value="Genomic_DNA"/>
</dbReference>
<proteinExistence type="predicted"/>
<dbReference type="GO" id="GO:0008201">
    <property type="term" value="F:heparin binding"/>
    <property type="evidence" value="ECO:0007669"/>
    <property type="project" value="TreeGrafter"/>
</dbReference>
<dbReference type="Pfam" id="PF12947">
    <property type="entry name" value="EGF_3"/>
    <property type="match status" value="2"/>
</dbReference>
<comment type="caution">
    <text evidence="6">Lacks conserved residue(s) required for the propagation of feature annotation.</text>
</comment>
<evidence type="ECO:0000256" key="5">
    <source>
        <dbReference type="ARBA" id="ARBA00023180"/>
    </source>
</evidence>
<evidence type="ECO:0000256" key="2">
    <source>
        <dbReference type="ARBA" id="ARBA00022729"/>
    </source>
</evidence>
<dbReference type="Proteomes" id="UP001152795">
    <property type="component" value="Unassembled WGS sequence"/>
</dbReference>
<keyword evidence="5" id="KW-0325">Glycoprotein</keyword>
<dbReference type="GO" id="GO:0005615">
    <property type="term" value="C:extracellular space"/>
    <property type="evidence" value="ECO:0007669"/>
    <property type="project" value="TreeGrafter"/>
</dbReference>
<dbReference type="InterPro" id="IPR001881">
    <property type="entry name" value="EGF-like_Ca-bd_dom"/>
</dbReference>
<keyword evidence="2" id="KW-0732">Signal</keyword>
<dbReference type="PROSITE" id="PS00010">
    <property type="entry name" value="ASX_HYDROXYL"/>
    <property type="match status" value="2"/>
</dbReference>
<dbReference type="InterPro" id="IPR009030">
    <property type="entry name" value="Growth_fac_rcpt_cys_sf"/>
</dbReference>
<dbReference type="Gene3D" id="2.10.25.10">
    <property type="entry name" value="Laminin"/>
    <property type="match status" value="3"/>
</dbReference>
<dbReference type="InterPro" id="IPR000152">
    <property type="entry name" value="EGF-type_Asp/Asn_hydroxyl_site"/>
</dbReference>
<dbReference type="CDD" id="cd00054">
    <property type="entry name" value="EGF_CA"/>
    <property type="match status" value="1"/>
</dbReference>